<dbReference type="InterPro" id="IPR051531">
    <property type="entry name" value="N-acetyltransferase"/>
</dbReference>
<dbReference type="PANTHER" id="PTHR43792:SF1">
    <property type="entry name" value="N-ACETYLTRANSFERASE DOMAIN-CONTAINING PROTEIN"/>
    <property type="match status" value="1"/>
</dbReference>
<comment type="caution">
    <text evidence="2">The sequence shown here is derived from an EMBL/GenBank/DDBJ whole genome shotgun (WGS) entry which is preliminary data.</text>
</comment>
<dbReference type="AlphaFoldDB" id="A0A9X2HHQ0"/>
<organism evidence="2 3">
    <name type="scientific">Rothia santali</name>
    <dbReference type="NCBI Taxonomy" id="2949643"/>
    <lineage>
        <taxon>Bacteria</taxon>
        <taxon>Bacillati</taxon>
        <taxon>Actinomycetota</taxon>
        <taxon>Actinomycetes</taxon>
        <taxon>Micrococcales</taxon>
        <taxon>Micrococcaceae</taxon>
        <taxon>Rothia</taxon>
    </lineage>
</organism>
<dbReference type="GO" id="GO:0016747">
    <property type="term" value="F:acyltransferase activity, transferring groups other than amino-acyl groups"/>
    <property type="evidence" value="ECO:0007669"/>
    <property type="project" value="InterPro"/>
</dbReference>
<proteinExistence type="predicted"/>
<dbReference type="Pfam" id="PF13302">
    <property type="entry name" value="Acetyltransf_3"/>
    <property type="match status" value="1"/>
</dbReference>
<dbReference type="InterPro" id="IPR016181">
    <property type="entry name" value="Acyl_CoA_acyltransferase"/>
</dbReference>
<dbReference type="SUPFAM" id="SSF55729">
    <property type="entry name" value="Acyl-CoA N-acyltransferases (Nat)"/>
    <property type="match status" value="1"/>
</dbReference>
<feature type="domain" description="N-acetyltransferase" evidence="1">
    <location>
        <begin position="14"/>
        <end position="182"/>
    </location>
</feature>
<evidence type="ECO:0000313" key="2">
    <source>
        <dbReference type="EMBL" id="MCP3425911.1"/>
    </source>
</evidence>
<sequence>MTRPDVPHATEPRDVLRAPEPRDAATLHALFDDPEIMRFVGDGSVKDLAYYEGFVRRQAEAFRAEGVCLFLVEHDGAPAGFVGAQRWRLPWGPEGEMEVGWRLGRAFRGRGIATSAGRRVLERLRSAGHASAVALIDDGNAASIRVAERLGMRLGARHEVEGSQLAADADPSRPGRMVLEYRIGL</sequence>
<keyword evidence="3" id="KW-1185">Reference proteome</keyword>
<dbReference type="EMBL" id="JANAFB010000015">
    <property type="protein sequence ID" value="MCP3425911.1"/>
    <property type="molecule type" value="Genomic_DNA"/>
</dbReference>
<dbReference type="RefSeq" id="WP_254166331.1">
    <property type="nucleotide sequence ID" value="NZ_JANAFB010000015.1"/>
</dbReference>
<protein>
    <submittedName>
        <fullName evidence="2">GNAT family N-acetyltransferase</fullName>
    </submittedName>
</protein>
<accession>A0A9X2HHQ0</accession>
<reference evidence="2" key="1">
    <citation type="submission" date="2022-06" db="EMBL/GenBank/DDBJ databases">
        <title>Rothia sp. isolated from sandalwood seedling.</title>
        <authorList>
            <person name="Tuikhar N."/>
            <person name="Kirdat K."/>
            <person name="Thorat V."/>
            <person name="Swetha P."/>
            <person name="Padma S."/>
            <person name="Sundararaj R."/>
            <person name="Yadav A."/>
        </authorList>
    </citation>
    <scope>NUCLEOTIDE SEQUENCE</scope>
    <source>
        <strain evidence="2">AR01</strain>
    </source>
</reference>
<dbReference type="Proteomes" id="UP001139502">
    <property type="component" value="Unassembled WGS sequence"/>
</dbReference>
<dbReference type="Gene3D" id="3.40.630.30">
    <property type="match status" value="1"/>
</dbReference>
<evidence type="ECO:0000313" key="3">
    <source>
        <dbReference type="Proteomes" id="UP001139502"/>
    </source>
</evidence>
<dbReference type="PROSITE" id="PS51186">
    <property type="entry name" value="GNAT"/>
    <property type="match status" value="1"/>
</dbReference>
<dbReference type="InterPro" id="IPR000182">
    <property type="entry name" value="GNAT_dom"/>
</dbReference>
<gene>
    <name evidence="2" type="ORF">NBM05_07795</name>
</gene>
<name>A0A9X2HHQ0_9MICC</name>
<dbReference type="PANTHER" id="PTHR43792">
    <property type="entry name" value="GNAT FAMILY, PUTATIVE (AFU_ORTHOLOGUE AFUA_3G00765)-RELATED-RELATED"/>
    <property type="match status" value="1"/>
</dbReference>
<evidence type="ECO:0000259" key="1">
    <source>
        <dbReference type="PROSITE" id="PS51186"/>
    </source>
</evidence>